<keyword evidence="5" id="KW-0223">Dioxygenase</keyword>
<dbReference type="SUPFAM" id="SSF50022">
    <property type="entry name" value="ISP domain"/>
    <property type="match status" value="1"/>
</dbReference>
<evidence type="ECO:0000256" key="2">
    <source>
        <dbReference type="ARBA" id="ARBA00022714"/>
    </source>
</evidence>
<evidence type="ECO:0000256" key="7">
    <source>
        <dbReference type="ARBA" id="ARBA00023004"/>
    </source>
</evidence>
<dbReference type="PRINTS" id="PR00090">
    <property type="entry name" value="RNGDIOXGNASE"/>
</dbReference>
<dbReference type="InterPro" id="IPR036922">
    <property type="entry name" value="Rieske_2Fe-2S_sf"/>
</dbReference>
<dbReference type="InterPro" id="IPR015881">
    <property type="entry name" value="ARHD_Rieske_2Fe_2S"/>
</dbReference>
<dbReference type="EMBL" id="AZHW01000763">
    <property type="protein sequence ID" value="ETW96627.1"/>
    <property type="molecule type" value="Genomic_DNA"/>
</dbReference>
<accession>W4LF43</accession>
<evidence type="ECO:0000256" key="4">
    <source>
        <dbReference type="ARBA" id="ARBA00022797"/>
    </source>
</evidence>
<evidence type="ECO:0000313" key="11">
    <source>
        <dbReference type="EMBL" id="ETW96627.1"/>
    </source>
</evidence>
<evidence type="ECO:0000256" key="3">
    <source>
        <dbReference type="ARBA" id="ARBA00022723"/>
    </source>
</evidence>
<dbReference type="AlphaFoldDB" id="W4LF43"/>
<evidence type="ECO:0000256" key="9">
    <source>
        <dbReference type="ARBA" id="ARBA00023027"/>
    </source>
</evidence>
<dbReference type="PANTHER" id="PTHR43756">
    <property type="entry name" value="CHOLINE MONOOXYGENASE, CHLOROPLASTIC"/>
    <property type="match status" value="1"/>
</dbReference>
<keyword evidence="2" id="KW-0001">2Fe-2S</keyword>
<dbReference type="GO" id="GO:0051213">
    <property type="term" value="F:dioxygenase activity"/>
    <property type="evidence" value="ECO:0007669"/>
    <property type="project" value="UniProtKB-KW"/>
</dbReference>
<keyword evidence="12" id="KW-1185">Reference proteome</keyword>
<dbReference type="PROSITE" id="PS00570">
    <property type="entry name" value="RING_HYDROXYL_ALPHA"/>
    <property type="match status" value="1"/>
</dbReference>
<proteinExistence type="inferred from homology"/>
<dbReference type="InterPro" id="IPR043266">
    <property type="entry name" value="RHO_NdoB-like_C"/>
</dbReference>
<reference evidence="11 12" key="1">
    <citation type="journal article" date="2014" name="Nature">
        <title>An environmental bacterial taxon with a large and distinct metabolic repertoire.</title>
        <authorList>
            <person name="Wilson M.C."/>
            <person name="Mori T."/>
            <person name="Ruckert C."/>
            <person name="Uria A.R."/>
            <person name="Helf M.J."/>
            <person name="Takada K."/>
            <person name="Gernert C."/>
            <person name="Steffens U.A."/>
            <person name="Heycke N."/>
            <person name="Schmitt S."/>
            <person name="Rinke C."/>
            <person name="Helfrich E.J."/>
            <person name="Brachmann A.O."/>
            <person name="Gurgui C."/>
            <person name="Wakimoto T."/>
            <person name="Kracht M."/>
            <person name="Crusemann M."/>
            <person name="Hentschel U."/>
            <person name="Abe I."/>
            <person name="Matsunaga S."/>
            <person name="Kalinowski J."/>
            <person name="Takeyama H."/>
            <person name="Piel J."/>
        </authorList>
    </citation>
    <scope>NUCLEOTIDE SEQUENCE [LARGE SCALE GENOMIC DNA]</scope>
    <source>
        <strain evidence="12">TSY1</strain>
    </source>
</reference>
<dbReference type="InterPro" id="IPR015879">
    <property type="entry name" value="Ring_hydroxy_dOase_asu_C_dom"/>
</dbReference>
<evidence type="ECO:0000256" key="8">
    <source>
        <dbReference type="ARBA" id="ARBA00023014"/>
    </source>
</evidence>
<keyword evidence="9" id="KW-0520">NAD</keyword>
<dbReference type="SUPFAM" id="SSF55961">
    <property type="entry name" value="Bet v1-like"/>
    <property type="match status" value="1"/>
</dbReference>
<keyword evidence="3" id="KW-0479">Metal-binding</keyword>
<dbReference type="InterPro" id="IPR001663">
    <property type="entry name" value="Rng_hydr_dOase-A"/>
</dbReference>
<sequence length="441" mass="50197">MPSYSHDAMTSLVDVKHGLISREIFVNDDLYQQEQEQVFARAWLFIGHESQIPEPGDYVTSCMGEESVILTRDRDHHIHVFLNTCRHRGMKVCRYDEGNTPVFTCPYHGWSFATDGKLVGVPHQQAAYRGQLDVSQWGLIEVAQMTNYKGTIWATWDPAAPPFLDYLGEMKGYLDTALDCRDGREGGSEVIGGIQKWVIPANWKFAAENFAGDSYHNISHRSVDLVGIGPSGEGRRDMAERKRSKRVVSCIPNTGHSAVSFLEPEDMPFVPSYENNPVVRDYFQHVYEERRRRMGSASRLQGLVGTVFPNTSYLARQPRTISVWLPRGATKTEAWRWFLVDKDAPSEVKEVMRHYAMRYSGPGGMTEQDDMENWNYASAASKGVIARRYPYNYEMGVGLEYADNGLPGQVAERISEHNQRGFYQHWAKLMAALSWDEVMAR</sequence>
<comment type="caution">
    <text evidence="11">The sequence shown here is derived from an EMBL/GenBank/DDBJ whole genome shotgun (WGS) entry which is preliminary data.</text>
</comment>
<gene>
    <name evidence="11" type="ORF">ETSY1_25870</name>
</gene>
<dbReference type="CDD" id="cd08881">
    <property type="entry name" value="RHO_alpha_C_NDO-like"/>
    <property type="match status" value="1"/>
</dbReference>
<keyword evidence="6" id="KW-0560">Oxidoreductase</keyword>
<evidence type="ECO:0000256" key="6">
    <source>
        <dbReference type="ARBA" id="ARBA00023002"/>
    </source>
</evidence>
<dbReference type="Proteomes" id="UP000019141">
    <property type="component" value="Unassembled WGS sequence"/>
</dbReference>
<keyword evidence="4" id="KW-0058">Aromatic hydrocarbons catabolism</keyword>
<dbReference type="PATRIC" id="fig|1429438.4.peg.4944"/>
<evidence type="ECO:0000256" key="1">
    <source>
        <dbReference type="ARBA" id="ARBA00008751"/>
    </source>
</evidence>
<dbReference type="GO" id="GO:0005506">
    <property type="term" value="F:iron ion binding"/>
    <property type="evidence" value="ECO:0007669"/>
    <property type="project" value="InterPro"/>
</dbReference>
<dbReference type="GO" id="GO:0051537">
    <property type="term" value="F:2 iron, 2 sulfur cluster binding"/>
    <property type="evidence" value="ECO:0007669"/>
    <property type="project" value="UniProtKB-KW"/>
</dbReference>
<evidence type="ECO:0000256" key="5">
    <source>
        <dbReference type="ARBA" id="ARBA00022964"/>
    </source>
</evidence>
<dbReference type="Pfam" id="PF00355">
    <property type="entry name" value="Rieske"/>
    <property type="match status" value="1"/>
</dbReference>
<protein>
    <submittedName>
        <fullName evidence="11">Hydrogenase</fullName>
    </submittedName>
</protein>
<comment type="similarity">
    <text evidence="1">Belongs to the bacterial ring-hydroxylating dioxygenase alpha subunit family.</text>
</comment>
<feature type="domain" description="Rieske" evidence="10">
    <location>
        <begin position="43"/>
        <end position="141"/>
    </location>
</feature>
<evidence type="ECO:0000313" key="12">
    <source>
        <dbReference type="Proteomes" id="UP000019141"/>
    </source>
</evidence>
<dbReference type="InterPro" id="IPR017941">
    <property type="entry name" value="Rieske_2Fe-2S"/>
</dbReference>
<dbReference type="PANTHER" id="PTHR43756:SF1">
    <property type="entry name" value="3-PHENYLPROPIONATE_CINNAMIC ACID DIOXYGENASE SUBUNIT ALPHA"/>
    <property type="match status" value="1"/>
</dbReference>
<organism evidence="11 12">
    <name type="scientific">Entotheonella factor</name>
    <dbReference type="NCBI Taxonomy" id="1429438"/>
    <lineage>
        <taxon>Bacteria</taxon>
        <taxon>Pseudomonadati</taxon>
        <taxon>Nitrospinota/Tectimicrobiota group</taxon>
        <taxon>Candidatus Tectimicrobiota</taxon>
        <taxon>Candidatus Entotheonellia</taxon>
        <taxon>Candidatus Entotheonellales</taxon>
        <taxon>Candidatus Entotheonellaceae</taxon>
        <taxon>Candidatus Entotheonella</taxon>
    </lineage>
</organism>
<dbReference type="Pfam" id="PF00848">
    <property type="entry name" value="Ring_hydroxyl_A"/>
    <property type="match status" value="1"/>
</dbReference>
<dbReference type="PROSITE" id="PS51296">
    <property type="entry name" value="RIESKE"/>
    <property type="match status" value="1"/>
</dbReference>
<evidence type="ECO:0000259" key="10">
    <source>
        <dbReference type="PROSITE" id="PS51296"/>
    </source>
</evidence>
<name>W4LF43_ENTF1</name>
<dbReference type="Gene3D" id="2.102.10.10">
    <property type="entry name" value="Rieske [2Fe-2S] iron-sulphur domain"/>
    <property type="match status" value="1"/>
</dbReference>
<keyword evidence="7" id="KW-0408">Iron</keyword>
<keyword evidence="8" id="KW-0411">Iron-sulfur</keyword>
<dbReference type="HOGENOM" id="CLU_026244_4_0_7"/>
<dbReference type="Gene3D" id="3.90.380.10">
    <property type="entry name" value="Naphthalene 1,2-dioxygenase Alpha Subunit, Chain A, domain 1"/>
    <property type="match status" value="1"/>
</dbReference>